<reference evidence="3" key="1">
    <citation type="submission" date="2023-03" db="EMBL/GenBank/DDBJ databases">
        <title>Massive genome expansion in bonnet fungi (Mycena s.s.) driven by repeated elements and novel gene families across ecological guilds.</title>
        <authorList>
            <consortium name="Lawrence Berkeley National Laboratory"/>
            <person name="Harder C.B."/>
            <person name="Miyauchi S."/>
            <person name="Viragh M."/>
            <person name="Kuo A."/>
            <person name="Thoen E."/>
            <person name="Andreopoulos B."/>
            <person name="Lu D."/>
            <person name="Skrede I."/>
            <person name="Drula E."/>
            <person name="Henrissat B."/>
            <person name="Morin E."/>
            <person name="Kohler A."/>
            <person name="Barry K."/>
            <person name="LaButti K."/>
            <person name="Morin E."/>
            <person name="Salamov A."/>
            <person name="Lipzen A."/>
            <person name="Mereny Z."/>
            <person name="Hegedus B."/>
            <person name="Baldrian P."/>
            <person name="Stursova M."/>
            <person name="Weitz H."/>
            <person name="Taylor A."/>
            <person name="Grigoriev I.V."/>
            <person name="Nagy L.G."/>
            <person name="Martin F."/>
            <person name="Kauserud H."/>
        </authorList>
    </citation>
    <scope>NUCLEOTIDE SEQUENCE</scope>
    <source>
        <strain evidence="3">CBHHK182m</strain>
    </source>
</reference>
<evidence type="ECO:0000256" key="2">
    <source>
        <dbReference type="ARBA" id="ARBA00023002"/>
    </source>
</evidence>
<comment type="similarity">
    <text evidence="1">Belongs to the short-chain dehydrogenases/reductases (SDR) family.</text>
</comment>
<dbReference type="PANTHER" id="PTHR24320">
    <property type="entry name" value="RETINOL DEHYDROGENASE"/>
    <property type="match status" value="1"/>
</dbReference>
<comment type="caution">
    <text evidence="3">The sequence shown here is derived from an EMBL/GenBank/DDBJ whole genome shotgun (WGS) entry which is preliminary data.</text>
</comment>
<dbReference type="InterPro" id="IPR036291">
    <property type="entry name" value="NAD(P)-bd_dom_sf"/>
</dbReference>
<organism evidence="3 4">
    <name type="scientific">Mycena metata</name>
    <dbReference type="NCBI Taxonomy" id="1033252"/>
    <lineage>
        <taxon>Eukaryota</taxon>
        <taxon>Fungi</taxon>
        <taxon>Dikarya</taxon>
        <taxon>Basidiomycota</taxon>
        <taxon>Agaricomycotina</taxon>
        <taxon>Agaricomycetes</taxon>
        <taxon>Agaricomycetidae</taxon>
        <taxon>Agaricales</taxon>
        <taxon>Marasmiineae</taxon>
        <taxon>Mycenaceae</taxon>
        <taxon>Mycena</taxon>
    </lineage>
</organism>
<dbReference type="EMBL" id="JARKIB010000024">
    <property type="protein sequence ID" value="KAJ7766237.1"/>
    <property type="molecule type" value="Genomic_DNA"/>
</dbReference>
<accession>A0AAD7JM96</accession>
<evidence type="ECO:0000313" key="4">
    <source>
        <dbReference type="Proteomes" id="UP001215598"/>
    </source>
</evidence>
<dbReference type="AlphaFoldDB" id="A0AAD7JM96"/>
<keyword evidence="4" id="KW-1185">Reference proteome</keyword>
<dbReference type="GO" id="GO:0016491">
    <property type="term" value="F:oxidoreductase activity"/>
    <property type="evidence" value="ECO:0007669"/>
    <property type="project" value="UniProtKB-KW"/>
</dbReference>
<keyword evidence="2" id="KW-0560">Oxidoreductase</keyword>
<sequence>MFEALSGVYTPQETFPGEKKIAYNLFARQTFDPSPLYPICYIGPFILTDVLLPLLKRTAAEPGSDVRIVNVVVPLHANVTPTTFATQEALNKDYSLPVLRQLETYGSTKLMNILHVKALQTCLDAENANITCLAVHPGGIATKGSAGFMGSVPCVNGLLKHVVMPLFFSSWSAGGRVVVFAAAGKVMAGPRHNEYNGPYLAPGIAMPSESARDTRLQTELYETTDRAVQELGL</sequence>
<evidence type="ECO:0000313" key="3">
    <source>
        <dbReference type="EMBL" id="KAJ7766237.1"/>
    </source>
</evidence>
<protein>
    <recommendedName>
        <fullName evidence="5">NAD(P)-binding protein</fullName>
    </recommendedName>
</protein>
<gene>
    <name evidence="3" type="ORF">B0H16DRAFT_1793358</name>
</gene>
<name>A0AAD7JM96_9AGAR</name>
<proteinExistence type="inferred from homology"/>
<dbReference type="Proteomes" id="UP001215598">
    <property type="component" value="Unassembled WGS sequence"/>
</dbReference>
<dbReference type="PANTHER" id="PTHR24320:SF148">
    <property type="entry name" value="NAD(P)-BINDING ROSSMANN-FOLD SUPERFAMILY PROTEIN"/>
    <property type="match status" value="1"/>
</dbReference>
<evidence type="ECO:0000256" key="1">
    <source>
        <dbReference type="ARBA" id="ARBA00006484"/>
    </source>
</evidence>
<dbReference type="Gene3D" id="3.40.50.720">
    <property type="entry name" value="NAD(P)-binding Rossmann-like Domain"/>
    <property type="match status" value="1"/>
</dbReference>
<evidence type="ECO:0008006" key="5">
    <source>
        <dbReference type="Google" id="ProtNLM"/>
    </source>
</evidence>
<dbReference type="SUPFAM" id="SSF51735">
    <property type="entry name" value="NAD(P)-binding Rossmann-fold domains"/>
    <property type="match status" value="1"/>
</dbReference>